<reference evidence="1" key="1">
    <citation type="submission" date="2020-11" db="EMBL/GenBank/DDBJ databases">
        <authorList>
            <consortium name="DOE Joint Genome Institute"/>
            <person name="Ahrendt S."/>
            <person name="Riley R."/>
            <person name="Andreopoulos W."/>
            <person name="Labutti K."/>
            <person name="Pangilinan J."/>
            <person name="Ruiz-Duenas F.J."/>
            <person name="Barrasa J.M."/>
            <person name="Sanchez-Garcia M."/>
            <person name="Camarero S."/>
            <person name="Miyauchi S."/>
            <person name="Serrano A."/>
            <person name="Linde D."/>
            <person name="Babiker R."/>
            <person name="Drula E."/>
            <person name="Ayuso-Fernandez I."/>
            <person name="Pacheco R."/>
            <person name="Padilla G."/>
            <person name="Ferreira P."/>
            <person name="Barriuso J."/>
            <person name="Kellner H."/>
            <person name="Castanera R."/>
            <person name="Alfaro M."/>
            <person name="Ramirez L."/>
            <person name="Pisabarro A.G."/>
            <person name="Kuo A."/>
            <person name="Tritt A."/>
            <person name="Lipzen A."/>
            <person name="He G."/>
            <person name="Yan M."/>
            <person name="Ng V."/>
            <person name="Cullen D."/>
            <person name="Martin F."/>
            <person name="Rosso M.-N."/>
            <person name="Henrissat B."/>
            <person name="Hibbett D."/>
            <person name="Martinez A.T."/>
            <person name="Grigoriev I.V."/>
        </authorList>
    </citation>
    <scope>NUCLEOTIDE SEQUENCE</scope>
    <source>
        <strain evidence="1">MF-IS2</strain>
    </source>
</reference>
<sequence>MPTTLPPAYPPPTLRGLVFFLSYLESSHKTSHDACLVTNFDYRLHYHAALRTRTRQQESVHGSDYSQAELNWHTPPQLPAPTLPPYGQISRQLVISMGSATGPDPARLFAAFSIVDTSLYVLPLPLTTTIPPRRALATRLGRLVCTRDHAAFRERLVRAGP</sequence>
<keyword evidence="2" id="KW-1185">Reference proteome</keyword>
<organism evidence="1 2">
    <name type="scientific">Macrolepiota fuliginosa MF-IS2</name>
    <dbReference type="NCBI Taxonomy" id="1400762"/>
    <lineage>
        <taxon>Eukaryota</taxon>
        <taxon>Fungi</taxon>
        <taxon>Dikarya</taxon>
        <taxon>Basidiomycota</taxon>
        <taxon>Agaricomycotina</taxon>
        <taxon>Agaricomycetes</taxon>
        <taxon>Agaricomycetidae</taxon>
        <taxon>Agaricales</taxon>
        <taxon>Agaricineae</taxon>
        <taxon>Agaricaceae</taxon>
        <taxon>Macrolepiota</taxon>
    </lineage>
</organism>
<protein>
    <submittedName>
        <fullName evidence="1">Uncharacterized protein</fullName>
    </submittedName>
</protein>
<proteinExistence type="predicted"/>
<evidence type="ECO:0000313" key="1">
    <source>
        <dbReference type="EMBL" id="KAF9453131.1"/>
    </source>
</evidence>
<dbReference type="AlphaFoldDB" id="A0A9P5XNW5"/>
<gene>
    <name evidence="1" type="ORF">P691DRAFT_782066</name>
</gene>
<dbReference type="EMBL" id="MU151064">
    <property type="protein sequence ID" value="KAF9453131.1"/>
    <property type="molecule type" value="Genomic_DNA"/>
</dbReference>
<comment type="caution">
    <text evidence="1">The sequence shown here is derived from an EMBL/GenBank/DDBJ whole genome shotgun (WGS) entry which is preliminary data.</text>
</comment>
<accession>A0A9P5XNW5</accession>
<name>A0A9P5XNW5_9AGAR</name>
<dbReference type="Proteomes" id="UP000807342">
    <property type="component" value="Unassembled WGS sequence"/>
</dbReference>
<evidence type="ECO:0000313" key="2">
    <source>
        <dbReference type="Proteomes" id="UP000807342"/>
    </source>
</evidence>